<evidence type="ECO:0000256" key="2">
    <source>
        <dbReference type="ARBA" id="ARBA00022670"/>
    </source>
</evidence>
<dbReference type="InterPro" id="IPR000064">
    <property type="entry name" value="NLP_P60_dom"/>
</dbReference>
<dbReference type="Pfam" id="PF00877">
    <property type="entry name" value="NLPC_P60"/>
    <property type="match status" value="1"/>
</dbReference>
<keyword evidence="2" id="KW-0645">Protease</keyword>
<dbReference type="SUPFAM" id="SSF54001">
    <property type="entry name" value="Cysteine proteinases"/>
    <property type="match status" value="1"/>
</dbReference>
<evidence type="ECO:0000256" key="5">
    <source>
        <dbReference type="SAM" id="MobiDB-lite"/>
    </source>
</evidence>
<evidence type="ECO:0000256" key="3">
    <source>
        <dbReference type="ARBA" id="ARBA00022801"/>
    </source>
</evidence>
<feature type="compositionally biased region" description="Basic and acidic residues" evidence="5">
    <location>
        <begin position="45"/>
        <end position="61"/>
    </location>
</feature>
<dbReference type="Gene3D" id="3.90.1720.10">
    <property type="entry name" value="endopeptidase domain like (from Nostoc punctiforme)"/>
    <property type="match status" value="1"/>
</dbReference>
<dbReference type="PROSITE" id="PS51935">
    <property type="entry name" value="NLPC_P60"/>
    <property type="match status" value="1"/>
</dbReference>
<dbReference type="PANTHER" id="PTHR47053:SF5">
    <property type="entry name" value="BIFUNCTIONAL MURAMIDASE_DL-ENDOPEPTIDASE CWLT"/>
    <property type="match status" value="1"/>
</dbReference>
<gene>
    <name evidence="8" type="ORF">CHR60_12555</name>
</gene>
<dbReference type="InterPro" id="IPR038765">
    <property type="entry name" value="Papain-like_cys_pep_sf"/>
</dbReference>
<proteinExistence type="inferred from homology"/>
<dbReference type="EMBL" id="NOUV01000019">
    <property type="protein sequence ID" value="PDX85848.1"/>
    <property type="molecule type" value="Genomic_DNA"/>
</dbReference>
<reference evidence="8 9" key="1">
    <citation type="journal article" date="2017" name="Front. Microbiol.">
        <title>New Insights into the Diversity of the Genus Faecalibacterium.</title>
        <authorList>
            <person name="Benevides L."/>
            <person name="Burman S."/>
            <person name="Martin R."/>
            <person name="Robert V."/>
            <person name="Thomas M."/>
            <person name="Miquel S."/>
            <person name="Chain F."/>
            <person name="Sokol H."/>
            <person name="Bermudez-Humaran L.G."/>
            <person name="Morrison M."/>
            <person name="Langella P."/>
            <person name="Azevedo V.A."/>
            <person name="Chatel J.M."/>
            <person name="Soares S."/>
        </authorList>
    </citation>
    <scope>NUCLEOTIDE SEQUENCE [LARGE SCALE GENOMIC DNA]</scope>
    <source>
        <strain evidence="8 9">AHMP21</strain>
    </source>
</reference>
<evidence type="ECO:0000313" key="9">
    <source>
        <dbReference type="Proteomes" id="UP000220904"/>
    </source>
</evidence>
<evidence type="ECO:0000313" key="8">
    <source>
        <dbReference type="EMBL" id="PDX85848.1"/>
    </source>
</evidence>
<keyword evidence="6" id="KW-0812">Transmembrane</keyword>
<dbReference type="InterPro" id="IPR051202">
    <property type="entry name" value="Peptidase_C40"/>
</dbReference>
<comment type="similarity">
    <text evidence="1">Belongs to the peptidase C40 family.</text>
</comment>
<comment type="caution">
    <text evidence="8">The sequence shown here is derived from an EMBL/GenBank/DDBJ whole genome shotgun (WGS) entry which is preliminary data.</text>
</comment>
<dbReference type="AlphaFoldDB" id="A0A2A7B3G4"/>
<keyword evidence="6" id="KW-1133">Transmembrane helix</keyword>
<protein>
    <recommendedName>
        <fullName evidence="7">NlpC/P60 domain-containing protein</fullName>
    </recommendedName>
</protein>
<dbReference type="Proteomes" id="UP000220904">
    <property type="component" value="Unassembled WGS sequence"/>
</dbReference>
<evidence type="ECO:0000256" key="4">
    <source>
        <dbReference type="ARBA" id="ARBA00022807"/>
    </source>
</evidence>
<dbReference type="RefSeq" id="WP_097793296.1">
    <property type="nucleotide sequence ID" value="NZ_NOUV01000019.1"/>
</dbReference>
<dbReference type="OrthoDB" id="9812962at2"/>
<dbReference type="PANTHER" id="PTHR47053">
    <property type="entry name" value="MUREIN DD-ENDOPEPTIDASE MEPH-RELATED"/>
    <property type="match status" value="1"/>
</dbReference>
<name>A0A2A7B3G4_9FIRM</name>
<keyword evidence="4" id="KW-0788">Thiol protease</keyword>
<evidence type="ECO:0000256" key="1">
    <source>
        <dbReference type="ARBA" id="ARBA00007074"/>
    </source>
</evidence>
<dbReference type="NCBIfam" id="NF045974">
    <property type="entry name" value="conju_CD1108"/>
    <property type="match status" value="1"/>
</dbReference>
<evidence type="ECO:0000256" key="6">
    <source>
        <dbReference type="SAM" id="Phobius"/>
    </source>
</evidence>
<feature type="transmembrane region" description="Helical" evidence="6">
    <location>
        <begin position="311"/>
        <end position="331"/>
    </location>
</feature>
<keyword evidence="3" id="KW-0378">Hydrolase</keyword>
<keyword evidence="6" id="KW-0472">Membrane</keyword>
<evidence type="ECO:0000259" key="7">
    <source>
        <dbReference type="PROSITE" id="PS51935"/>
    </source>
</evidence>
<feature type="domain" description="NlpC/P60" evidence="7">
    <location>
        <begin position="535"/>
        <end position="658"/>
    </location>
</feature>
<dbReference type="GO" id="GO:0008234">
    <property type="term" value="F:cysteine-type peptidase activity"/>
    <property type="evidence" value="ECO:0007669"/>
    <property type="project" value="UniProtKB-KW"/>
</dbReference>
<organism evidence="8 9">
    <name type="scientific">Faecalibacterium prausnitzii</name>
    <dbReference type="NCBI Taxonomy" id="853"/>
    <lineage>
        <taxon>Bacteria</taxon>
        <taxon>Bacillati</taxon>
        <taxon>Bacillota</taxon>
        <taxon>Clostridia</taxon>
        <taxon>Eubacteriales</taxon>
        <taxon>Oscillospiraceae</taxon>
        <taxon>Faecalibacterium</taxon>
    </lineage>
</organism>
<feature type="region of interest" description="Disordered" evidence="5">
    <location>
        <begin position="1"/>
        <end position="82"/>
    </location>
</feature>
<sequence length="658" mass="73483">MKELQTKAKVTQTMTRDGLVVENQADGTVENVSSREAEQDYSTDAEGKAEKILERAEDVKDKHKAKKKAKQAAESAESEDGLHCSAARLELTEEERADPALQPFIQKAEAKADKLDAARAALPKKRVPVKGKVYDAVSGKAKSTLRFEQQDKGPPSLKPNPASRPLSEALLFAHGKIHEVEHENVGVEGGHKGEELVERQTAKAIRSGIRHHKMKPYKAVEKAERQLMSANAEYFYQKSLRDNPQIAQAASNPISRMWQKRRIKQQYAKAARQAGQAAAQGAAATAENGFRVTKLASEGGERVAEFAARNWKTILIVAVFGLLALLLITGLQSCTVMAGTAGTGVTASSYFSKDKDMLGAEKAYAKLEQKLQRYLDTYEATHNYDEYHFYLDEIEHDPYVLISILSALHDGVFTLAEVQGELEMLFEKQYILTETVTMQIRYRTKMMVIIGPYGVPQVITYQEPYEYYICTVKLKNKDLSHLPVEVLTEEQLSAYSLYMRTLGNRPDLFGQSQYPNASTIKQPTYYDIPPEALKDDKFAAMMEEATKYIGYPYVWGGSSPSTSFDCSGYILWVLNHSGWNVGRQTAQGLYNLCTPVSTAQVKPGDLVFFKGTYDTPGVSHCGIYVGNSIMLHCGDPISYTNLNSKYWQEHFYSYGRLP</sequence>
<feature type="region of interest" description="Disordered" evidence="5">
    <location>
        <begin position="140"/>
        <end position="162"/>
    </location>
</feature>
<accession>A0A2A7B3G4</accession>
<dbReference type="GO" id="GO:0006508">
    <property type="term" value="P:proteolysis"/>
    <property type="evidence" value="ECO:0007669"/>
    <property type="project" value="UniProtKB-KW"/>
</dbReference>